<dbReference type="Pfam" id="PF00563">
    <property type="entry name" value="EAL"/>
    <property type="match status" value="1"/>
</dbReference>
<keyword evidence="4 9" id="KW-0812">Transmembrane</keyword>
<feature type="domain" description="GGDEF" evidence="12">
    <location>
        <begin position="515"/>
        <end position="657"/>
    </location>
</feature>
<dbReference type="SUPFAM" id="SSF55785">
    <property type="entry name" value="PYP-like sensor domain (PAS domain)"/>
    <property type="match status" value="1"/>
</dbReference>
<dbReference type="SMART" id="SM00065">
    <property type="entry name" value="GAF"/>
    <property type="match status" value="1"/>
</dbReference>
<feature type="domain" description="EAL" evidence="11">
    <location>
        <begin position="1366"/>
        <end position="1619"/>
    </location>
</feature>
<dbReference type="InterPro" id="IPR035965">
    <property type="entry name" value="PAS-like_dom_sf"/>
</dbReference>
<dbReference type="Proteomes" id="UP000002372">
    <property type="component" value="Chromosome"/>
</dbReference>
<sequence length="1744" mass="192605">MSARRHQDIYRDPNGPLPAEHHAPQRFPSAESRMTLPQPRQILRWALLSGALFLGYALLGTLPAQIFSGVSPFWPPAALAVFAALVWGWRAMPAIFLGSLWVNVTLFDWSLAGALWVSLGNVLAPMVANWGLRRSTEVKPQFWNSPAGVIWFLLWMGAVQGLLSGLIGAVGLVAFEGQGMERLLPTCLGWAIGDASAALMLAPVAHLLWLRRGTGTGWWRLLLHAEGLAALAFSLMVWGVAFFAPSLSLPARLGVLGMLLLPPIWSVFRLDQWLTLLHLAVAFILVLGATMAGYGPYAGLPMTEAVIGVELLGMAMSAAILFAGALQSQRQEAMTALRALNRDLESRAQERAQALFRKEHNFRDMIERLPAPIVMTSPDAAQVLYANPAARELFAHGQTDHSNLADLSALAQWLDPDMRQLLLGEVRQHHAAQNREIAFRRRDGTVVWVLASVIQTQFDEADALLFAFKDISERIQREVLLQEQALTDALTGVPNRRHFMAQAAARLRELVAQQKAAALVLFDLDDFKLVNDTRGHACGDQVLQQVASLLQAKVRSQDVFARLGGEEFCLLLTDLDANQALQRADEMRLEIDGQVTQCPDGQALPLPTSSIGVAWCPAAALQGVDDETRLAVLMDCADTALYAAKAQGKNRCVLFDGPLPTTDAAPAAPRHGVPRANAQALLPLSLLRSLAREVHFGRFFERAAQAAAHLVGADGAAFIERDDDSLSYRFFHGLPDAYQQRFAAYRFPVEAGSAGQAIREGREIFQPDYASDPQALPDFVDSGLKANYLVPVRAGSQTLAILALAWFSRHPAYAPDAQQAENVRLLADLMAGALRRERLERKLRQRATRDVLTQLPNRAALELHLSRAISRARRQQQILAVGMLDLDDFKPVNDQWGHAAGDALLRDFAQRIQQALRDTDFIGRLGGDEFVLVLENLTQQADLDTVLSRLHEVVQAPFDLPDGQRASVGLSLGLALYPQDAADADALIRAADAALYACKSNKSGRARWWLLYDELGQHPGQAPADAIWTEVASGAVLPYGPEAGRLLGLLQPQVSAFAAGFVQRFYADMAQQPDMQAVLQTLSESELAHLQQMQQTHLLSFFSADLEEASHREDARKLGRVHALTGVSTTALVDAFEMYLQQAMTLIQHSPLREADRLALQRIATSRLRVELRAQAQGEQTVQEHYATSVQSLWRSPQGFTNRIDFLRWLLDELTHLPGMVAAALGRPDEQGRMVVEFSTPRFETYVAHFRRHQQDYLPGVADSDRLAQASQSRAWRSERIETVFSFARDARAEPWRAAAQEVGFRSAASIPLRDGEDRMVAILSVYGAYPNQFESHWIQRHLTLLGQAVGQALAGMRQAPRQVLSDQQRRQWRARLTPEGLHMWAQPVIDLRQGCITRVEALARLRAPDGQWAMPAAFLPWFGASEITRLFTLGLDKALQHLRTWEAQGMRTALSINLPPEVLLQPDCARWITQALERAVVQPGRLHLELLESADFPDPQARDAAVRALSDLGVHLEMDDLGSGYSSLLRLRSLPFQTVKIDQGLVREAEKEPRRVIGFIGSLIRLAHTLELDVVVEGLESPGLIEVAAILGADQGQGFALAHPMPADGLAEWSKTFALSIDPFQPQTVLGALAAHWRWEYGERDAHITVAAPAHEQCLLGGYLRRKGLVDSEIGRLHAQLHVLAREQDIHSPQYRAATDRMVDLLMKAEHEPQRPSYLPLVGSISEENADVEQAGRDDAGKT</sequence>
<dbReference type="SUPFAM" id="SSF141868">
    <property type="entry name" value="EAL domain-like"/>
    <property type="match status" value="1"/>
</dbReference>
<dbReference type="Gene3D" id="3.30.450.40">
    <property type="match status" value="2"/>
</dbReference>
<dbReference type="PANTHER" id="PTHR44757">
    <property type="entry name" value="DIGUANYLATE CYCLASE DGCP"/>
    <property type="match status" value="1"/>
</dbReference>
<feature type="transmembrane region" description="Helical" evidence="9">
    <location>
        <begin position="148"/>
        <end position="175"/>
    </location>
</feature>
<evidence type="ECO:0000256" key="9">
    <source>
        <dbReference type="SAM" id="Phobius"/>
    </source>
</evidence>
<evidence type="ECO:0000256" key="1">
    <source>
        <dbReference type="ARBA" id="ARBA00004651"/>
    </source>
</evidence>
<dbReference type="CDD" id="cd00130">
    <property type="entry name" value="PAS"/>
    <property type="match status" value="1"/>
</dbReference>
<dbReference type="InterPro" id="IPR000014">
    <property type="entry name" value="PAS"/>
</dbReference>
<dbReference type="Gene3D" id="3.20.20.450">
    <property type="entry name" value="EAL domain"/>
    <property type="match status" value="1"/>
</dbReference>
<feature type="transmembrane region" description="Helical" evidence="9">
    <location>
        <begin position="109"/>
        <end position="128"/>
    </location>
</feature>
<dbReference type="SMART" id="SM00052">
    <property type="entry name" value="EAL"/>
    <property type="match status" value="1"/>
</dbReference>
<dbReference type="Gene3D" id="3.30.450.20">
    <property type="entry name" value="PAS domain"/>
    <property type="match status" value="1"/>
</dbReference>
<evidence type="ECO:0000256" key="8">
    <source>
        <dbReference type="SAM" id="MobiDB-lite"/>
    </source>
</evidence>
<dbReference type="Pfam" id="PF00990">
    <property type="entry name" value="GGDEF"/>
    <property type="match status" value="2"/>
</dbReference>
<dbReference type="SMART" id="SM00267">
    <property type="entry name" value="GGDEF"/>
    <property type="match status" value="2"/>
</dbReference>
<evidence type="ECO:0000259" key="11">
    <source>
        <dbReference type="PROSITE" id="PS50883"/>
    </source>
</evidence>
<dbReference type="Gene3D" id="3.30.70.270">
    <property type="match status" value="2"/>
</dbReference>
<dbReference type="PROSITE" id="PS50887">
    <property type="entry name" value="GGDEF"/>
    <property type="match status" value="2"/>
</dbReference>
<dbReference type="InterPro" id="IPR052155">
    <property type="entry name" value="Biofilm_reg_signaling"/>
</dbReference>
<evidence type="ECO:0000256" key="3">
    <source>
        <dbReference type="ARBA" id="ARBA00022475"/>
    </source>
</evidence>
<evidence type="ECO:0000256" key="6">
    <source>
        <dbReference type="ARBA" id="ARBA00023136"/>
    </source>
</evidence>
<dbReference type="eggNOG" id="COG2199">
    <property type="taxonomic scope" value="Bacteria"/>
</dbReference>
<dbReference type="Gene3D" id="1.10.490.10">
    <property type="entry name" value="Globins"/>
    <property type="match status" value="1"/>
</dbReference>
<evidence type="ECO:0000313" key="14">
    <source>
        <dbReference type="Proteomes" id="UP000002372"/>
    </source>
</evidence>
<feature type="domain" description="GGDEF" evidence="12">
    <location>
        <begin position="877"/>
        <end position="1013"/>
    </location>
</feature>
<dbReference type="Pfam" id="PF13185">
    <property type="entry name" value="GAF_2"/>
    <property type="match status" value="2"/>
</dbReference>
<comment type="subcellular location">
    <subcellularLocation>
        <location evidence="1">Cell membrane</location>
        <topology evidence="1">Multi-pass membrane protein</topology>
    </subcellularLocation>
</comment>
<dbReference type="FunFam" id="3.30.70.270:FF:000001">
    <property type="entry name" value="Diguanylate cyclase domain protein"/>
    <property type="match status" value="2"/>
</dbReference>
<reference key="1">
    <citation type="submission" date="2009-07" db="EMBL/GenBank/DDBJ databases">
        <authorList>
            <person name="Genoscope - CEA"/>
        </authorList>
    </citation>
    <scope>NUCLEOTIDE SEQUENCE</scope>
    <source>
        <strain>3As</strain>
    </source>
</reference>
<feature type="transmembrane region" description="Helical" evidence="9">
    <location>
        <begin position="187"/>
        <end position="209"/>
    </location>
</feature>
<feature type="transmembrane region" description="Helical" evidence="9">
    <location>
        <begin position="221"/>
        <end position="244"/>
    </location>
</feature>
<gene>
    <name evidence="13" type="ordered locus">THI_2380</name>
</gene>
<dbReference type="InterPro" id="IPR009050">
    <property type="entry name" value="Globin-like_sf"/>
</dbReference>
<keyword evidence="6 9" id="KW-0472">Membrane</keyword>
<keyword evidence="3" id="KW-1003">Cell membrane</keyword>
<dbReference type="GO" id="GO:0019825">
    <property type="term" value="F:oxygen binding"/>
    <property type="evidence" value="ECO:0007669"/>
    <property type="project" value="InterPro"/>
</dbReference>
<dbReference type="InterPro" id="IPR000700">
    <property type="entry name" value="PAS-assoc_C"/>
</dbReference>
<feature type="transmembrane region" description="Helical" evidence="9">
    <location>
        <begin position="306"/>
        <end position="326"/>
    </location>
</feature>
<dbReference type="EMBL" id="FP475956">
    <property type="protein sequence ID" value="CAZ89014.1"/>
    <property type="molecule type" value="Genomic_DNA"/>
</dbReference>
<dbReference type="InterPro" id="IPR029016">
    <property type="entry name" value="GAF-like_dom_sf"/>
</dbReference>
<dbReference type="InterPro" id="IPR013767">
    <property type="entry name" value="PAS_fold"/>
</dbReference>
<dbReference type="CDD" id="cd01949">
    <property type="entry name" value="GGDEF"/>
    <property type="match status" value="2"/>
</dbReference>
<dbReference type="InterPro" id="IPR043128">
    <property type="entry name" value="Rev_trsase/Diguanyl_cyclase"/>
</dbReference>
<dbReference type="CDD" id="cd01948">
    <property type="entry name" value="EAL"/>
    <property type="match status" value="1"/>
</dbReference>
<dbReference type="HOGENOM" id="CLU_241372_0_0_4"/>
<dbReference type="SUPFAM" id="SSF46458">
    <property type="entry name" value="Globin-like"/>
    <property type="match status" value="1"/>
</dbReference>
<feature type="region of interest" description="Disordered" evidence="8">
    <location>
        <begin position="1"/>
        <end position="32"/>
    </location>
</feature>
<evidence type="ECO:0000256" key="5">
    <source>
        <dbReference type="ARBA" id="ARBA00022989"/>
    </source>
</evidence>
<dbReference type="PROSITE" id="PS50883">
    <property type="entry name" value="EAL"/>
    <property type="match status" value="1"/>
</dbReference>
<dbReference type="GO" id="GO:0003824">
    <property type="term" value="F:catalytic activity"/>
    <property type="evidence" value="ECO:0007669"/>
    <property type="project" value="UniProtKB-ARBA"/>
</dbReference>
<dbReference type="NCBIfam" id="TIGR00254">
    <property type="entry name" value="GGDEF"/>
    <property type="match status" value="2"/>
</dbReference>
<dbReference type="eggNOG" id="COG3447">
    <property type="taxonomic scope" value="Bacteria"/>
</dbReference>
<dbReference type="InterPro" id="IPR000160">
    <property type="entry name" value="GGDEF_dom"/>
</dbReference>
<dbReference type="SUPFAM" id="SSF55073">
    <property type="entry name" value="Nucleotide cyclase"/>
    <property type="match status" value="2"/>
</dbReference>
<dbReference type="InterPro" id="IPR003018">
    <property type="entry name" value="GAF"/>
</dbReference>
<feature type="domain" description="PAC" evidence="10">
    <location>
        <begin position="433"/>
        <end position="483"/>
    </location>
</feature>
<dbReference type="InterPro" id="IPR035919">
    <property type="entry name" value="EAL_sf"/>
</dbReference>
<dbReference type="PROSITE" id="PS50113">
    <property type="entry name" value="PAC"/>
    <property type="match status" value="1"/>
</dbReference>
<evidence type="ECO:0000313" key="13">
    <source>
        <dbReference type="EMBL" id="CAZ89014.1"/>
    </source>
</evidence>
<dbReference type="Pfam" id="PF00989">
    <property type="entry name" value="PAS"/>
    <property type="match status" value="1"/>
</dbReference>
<dbReference type="InterPro" id="IPR001633">
    <property type="entry name" value="EAL_dom"/>
</dbReference>
<name>D6CUP5_THIA3</name>
<dbReference type="NCBIfam" id="TIGR00229">
    <property type="entry name" value="sensory_box"/>
    <property type="match status" value="1"/>
</dbReference>
<reference evidence="14" key="2">
    <citation type="journal article" date="2010" name="PLoS Genet.">
        <title>Structure, function, and evolution of the Thiomonas spp. genome.</title>
        <authorList>
            <person name="Arsene-Ploetze F."/>
            <person name="Koechler S."/>
            <person name="Marchal M."/>
            <person name="Coppee J.Y."/>
            <person name="Chandler M."/>
            <person name="Bonnefoy V."/>
            <person name="Brochier-Armanet C."/>
            <person name="Barakat M."/>
            <person name="Barbe V."/>
            <person name="Battaglia-Brunet F."/>
            <person name="Bruneel O."/>
            <person name="Bryan C.G."/>
            <person name="Cleiss-Arnold J."/>
            <person name="Cruveiller S."/>
            <person name="Erhardt M."/>
            <person name="Heinrich-Salmeron A."/>
            <person name="Hommais F."/>
            <person name="Joulian C."/>
            <person name="Krin E."/>
            <person name="Lieutaud A."/>
            <person name="Lievremont D."/>
            <person name="Michel C."/>
            <person name="Muller D."/>
            <person name="Ortet P."/>
            <person name="Proux C."/>
            <person name="Siguier P."/>
            <person name="Roche D."/>
            <person name="Rouy Z."/>
            <person name="Salvignol G."/>
            <person name="Slyemi D."/>
            <person name="Talla E."/>
            <person name="Weiss S."/>
            <person name="Weissenbach J."/>
            <person name="Medigue C."/>
            <person name="Bertin P.N."/>
        </authorList>
    </citation>
    <scope>NUCLEOTIDE SEQUENCE [LARGE SCALE GENOMIC DNA]</scope>
    <source>
        <strain evidence="14">DSM 22701 / CIP 110005 / 3As</strain>
    </source>
</reference>
<dbReference type="Pfam" id="PF11563">
    <property type="entry name" value="Protoglobin"/>
    <property type="match status" value="1"/>
</dbReference>
<dbReference type="InterPro" id="IPR007895">
    <property type="entry name" value="MASE1"/>
</dbReference>
<dbReference type="eggNOG" id="COG2200">
    <property type="taxonomic scope" value="Bacteria"/>
</dbReference>
<dbReference type="InterPro" id="IPR044398">
    <property type="entry name" value="Globin-sensor_dom"/>
</dbReference>
<dbReference type="CDD" id="cd14759">
    <property type="entry name" value="GS_GGDEF_2"/>
    <property type="match status" value="1"/>
</dbReference>
<protein>
    <recommendedName>
        <fullName evidence="2">Diguanylate cyclase DosC</fullName>
    </recommendedName>
    <alternativeName>
        <fullName evidence="7">Direct oxygen-sensing cyclase</fullName>
    </alternativeName>
</protein>
<dbReference type="InterPro" id="IPR012292">
    <property type="entry name" value="Globin/Proto"/>
</dbReference>
<dbReference type="PANTHER" id="PTHR44757:SF2">
    <property type="entry name" value="BIOFILM ARCHITECTURE MAINTENANCE PROTEIN MBAA"/>
    <property type="match status" value="1"/>
</dbReference>
<feature type="compositionally biased region" description="Basic and acidic residues" evidence="8">
    <location>
        <begin position="1735"/>
        <end position="1744"/>
    </location>
</feature>
<feature type="transmembrane region" description="Helical" evidence="9">
    <location>
        <begin position="274"/>
        <end position="294"/>
    </location>
</feature>
<dbReference type="InterPro" id="IPR029787">
    <property type="entry name" value="Nucleotide_cyclase"/>
</dbReference>
<dbReference type="SUPFAM" id="SSF55781">
    <property type="entry name" value="GAF domain-like"/>
    <property type="match status" value="2"/>
</dbReference>
<evidence type="ECO:0000259" key="10">
    <source>
        <dbReference type="PROSITE" id="PS50113"/>
    </source>
</evidence>
<proteinExistence type="predicted"/>
<evidence type="ECO:0000259" key="12">
    <source>
        <dbReference type="PROSITE" id="PS50887"/>
    </source>
</evidence>
<feature type="transmembrane region" description="Helical" evidence="9">
    <location>
        <begin position="42"/>
        <end position="59"/>
    </location>
</feature>
<evidence type="ECO:0000256" key="2">
    <source>
        <dbReference type="ARBA" id="ARBA00015125"/>
    </source>
</evidence>
<evidence type="ECO:0000256" key="7">
    <source>
        <dbReference type="ARBA" id="ARBA00029839"/>
    </source>
</evidence>
<dbReference type="Pfam" id="PF05231">
    <property type="entry name" value="MASE1"/>
    <property type="match status" value="1"/>
</dbReference>
<feature type="compositionally biased region" description="Basic and acidic residues" evidence="8">
    <location>
        <begin position="1"/>
        <end position="11"/>
    </location>
</feature>
<dbReference type="GO" id="GO:0020037">
    <property type="term" value="F:heme binding"/>
    <property type="evidence" value="ECO:0007669"/>
    <property type="project" value="InterPro"/>
</dbReference>
<dbReference type="GO" id="GO:0005886">
    <property type="term" value="C:plasma membrane"/>
    <property type="evidence" value="ECO:0007669"/>
    <property type="project" value="UniProtKB-SubCell"/>
</dbReference>
<keyword evidence="5 9" id="KW-1133">Transmembrane helix</keyword>
<feature type="region of interest" description="Disordered" evidence="8">
    <location>
        <begin position="1724"/>
        <end position="1744"/>
    </location>
</feature>
<accession>D6CUP5</accession>
<organism evidence="13 14">
    <name type="scientific">Thiomonas arsenitoxydans (strain DSM 22701 / CIP 110005 / 3As)</name>
    <dbReference type="NCBI Taxonomy" id="426114"/>
    <lineage>
        <taxon>Bacteria</taxon>
        <taxon>Pseudomonadati</taxon>
        <taxon>Pseudomonadota</taxon>
        <taxon>Betaproteobacteria</taxon>
        <taxon>Burkholderiales</taxon>
        <taxon>Thiomonas</taxon>
    </lineage>
</organism>
<dbReference type="KEGG" id="thi:THI_2380"/>
<evidence type="ECO:0000256" key="4">
    <source>
        <dbReference type="ARBA" id="ARBA00022692"/>
    </source>
</evidence>